<feature type="transmembrane region" description="Helical" evidence="1">
    <location>
        <begin position="43"/>
        <end position="68"/>
    </location>
</feature>
<protein>
    <submittedName>
        <fullName evidence="2">DUF997 family protein</fullName>
    </submittedName>
</protein>
<dbReference type="GeneID" id="66619521"/>
<evidence type="ECO:0000256" key="1">
    <source>
        <dbReference type="SAM" id="Phobius"/>
    </source>
</evidence>
<accession>A0A084EX11</accession>
<organism evidence="2 4">
    <name type="scientific">Glaesserella parasuis</name>
    <name type="common">Haemophilus parasuis</name>
    <dbReference type="NCBI Taxonomy" id="738"/>
    <lineage>
        <taxon>Bacteria</taxon>
        <taxon>Pseudomonadati</taxon>
        <taxon>Pseudomonadota</taxon>
        <taxon>Gammaproteobacteria</taxon>
        <taxon>Pasteurellales</taxon>
        <taxon>Pasteurellaceae</taxon>
        <taxon>Glaesserella</taxon>
    </lineage>
</organism>
<dbReference type="Pfam" id="PF06196">
    <property type="entry name" value="DUF997"/>
    <property type="match status" value="1"/>
</dbReference>
<gene>
    <name evidence="2" type="ORF">N5925_06525</name>
    <name evidence="3" type="ORF">QBL01_11535</name>
</gene>
<dbReference type="EMBL" id="JAODIR010000029">
    <property type="protein sequence ID" value="MDD2168252.1"/>
    <property type="molecule type" value="Genomic_DNA"/>
</dbReference>
<dbReference type="PANTHER" id="PTHR39174">
    <property type="entry name" value="INNER MEMBRANE PROTEIN-RELATED"/>
    <property type="match status" value="1"/>
</dbReference>
<dbReference type="PANTHER" id="PTHR39174:SF1">
    <property type="entry name" value="INNER MEMBRANE PROTEIN"/>
    <property type="match status" value="1"/>
</dbReference>
<keyword evidence="1" id="KW-0472">Membrane</keyword>
<evidence type="ECO:0000313" key="4">
    <source>
        <dbReference type="Proteomes" id="UP001148834"/>
    </source>
</evidence>
<dbReference type="EMBL" id="CP121769">
    <property type="protein sequence ID" value="WGE09824.1"/>
    <property type="molecule type" value="Genomic_DNA"/>
</dbReference>
<dbReference type="OrthoDB" id="7062456at2"/>
<keyword evidence="1" id="KW-1133">Transmembrane helix</keyword>
<keyword evidence="1" id="KW-0812">Transmembrane</keyword>
<reference evidence="2" key="1">
    <citation type="submission" date="2022-09" db="EMBL/GenBank/DDBJ databases">
        <title>Molecular characterization of Glaesserella parasuis strains circulating in commercial swine farms using whole-genome sequencing.</title>
        <authorList>
            <person name="Mugabi R."/>
            <person name="Clavijo M."/>
            <person name="Li G."/>
        </authorList>
    </citation>
    <scope>NUCLEOTIDE SEQUENCE</scope>
    <source>
        <strain evidence="2">0435-53</strain>
    </source>
</reference>
<dbReference type="RefSeq" id="WP_021111478.1">
    <property type="nucleotide sequence ID" value="NZ_CP040243.1"/>
</dbReference>
<dbReference type="InterPro" id="IPR010398">
    <property type="entry name" value="DUF997"/>
</dbReference>
<reference evidence="3" key="2">
    <citation type="submission" date="2023-04" db="EMBL/GenBank/DDBJ databases">
        <title>Molecular characterization of the Integrative and Conjugative elements harboring multidrug-resistance gene from Glaesserella (Haemophilus) parasuis.</title>
        <authorList>
            <person name="Che Y."/>
            <person name="Zhou L."/>
        </authorList>
    </citation>
    <scope>NUCLEOTIDE SEQUENCE</scope>
    <source>
        <strain evidence="3">Z44</strain>
    </source>
</reference>
<evidence type="ECO:0000313" key="3">
    <source>
        <dbReference type="EMBL" id="WGE09824.1"/>
    </source>
</evidence>
<sequence length="79" mass="9145">MKVSKQIDREVRWALYLTLFYVMGWVGFAYFSPAGRGFLGFPLWFELSCVYLPIVLTLLISSVVKWIYQDIDLGGKDES</sequence>
<dbReference type="Proteomes" id="UP001222296">
    <property type="component" value="Chromosome"/>
</dbReference>
<name>A0A084EX11_GLAPU</name>
<dbReference type="AlphaFoldDB" id="A0A084EX11"/>
<evidence type="ECO:0000313" key="2">
    <source>
        <dbReference type="EMBL" id="MDD2168252.1"/>
    </source>
</evidence>
<feature type="transmembrane region" description="Helical" evidence="1">
    <location>
        <begin position="12"/>
        <end position="31"/>
    </location>
</feature>
<dbReference type="Proteomes" id="UP001148834">
    <property type="component" value="Unassembled WGS sequence"/>
</dbReference>
<proteinExistence type="predicted"/>